<sequence length="265" mass="29489">MRTIMILLFLAVLGSCTTENNTYETTGTFQLAPPILTVDSALFKNATTFTLQFGFPESRIRYTLDGNDVDGHSPIYEGPVHVKHSTIINAKAFHPDFKASDQISLQVEKLIHDISDAAVTLTPSPHDSYKGSGTQGLVDMKKGRLQFRGSDPWLGFQANPVTIDIDLKNEMELSMLKVSTLQNQGGWIFGPQKIEVFSGSQALGETIFENVGEQQRNRLVMTAVPLKKGTYSQLTVKVYPLDEIPQWHQGKGTVPWLFMDEILVE</sequence>
<keyword evidence="1" id="KW-0732">Signal</keyword>
<dbReference type="EMBL" id="JABTCG010000003">
    <property type="protein sequence ID" value="MBD0850887.1"/>
    <property type="molecule type" value="Genomic_DNA"/>
</dbReference>
<name>A0ABR7VEC4_9FLAO</name>
<evidence type="ECO:0000313" key="4">
    <source>
        <dbReference type="Proteomes" id="UP000598350"/>
    </source>
</evidence>
<feature type="chain" id="PRO_5046186747" evidence="1">
    <location>
        <begin position="21"/>
        <end position="265"/>
    </location>
</feature>
<dbReference type="Pfam" id="PF13290">
    <property type="entry name" value="CHB_HEX_C_1"/>
    <property type="match status" value="1"/>
</dbReference>
<keyword evidence="4" id="KW-1185">Reference proteome</keyword>
<evidence type="ECO:0000259" key="2">
    <source>
        <dbReference type="Pfam" id="PF13290"/>
    </source>
</evidence>
<evidence type="ECO:0000256" key="1">
    <source>
        <dbReference type="SAM" id="SignalP"/>
    </source>
</evidence>
<organism evidence="3 4">
    <name type="scientific">Maribacter arenosus</name>
    <dbReference type="NCBI Taxonomy" id="1854708"/>
    <lineage>
        <taxon>Bacteria</taxon>
        <taxon>Pseudomonadati</taxon>
        <taxon>Bacteroidota</taxon>
        <taxon>Flavobacteriia</taxon>
        <taxon>Flavobacteriales</taxon>
        <taxon>Flavobacteriaceae</taxon>
        <taxon>Maribacter</taxon>
    </lineage>
</organism>
<protein>
    <submittedName>
        <fullName evidence="3">Chitobiase/beta-hexosaminidase C-terminal domain-containing protein</fullName>
    </submittedName>
</protein>
<comment type="caution">
    <text evidence="3">The sequence shown here is derived from an EMBL/GenBank/DDBJ whole genome shotgun (WGS) entry which is preliminary data.</text>
</comment>
<feature type="signal peptide" evidence="1">
    <location>
        <begin position="1"/>
        <end position="20"/>
    </location>
</feature>
<evidence type="ECO:0000313" key="3">
    <source>
        <dbReference type="EMBL" id="MBD0850887.1"/>
    </source>
</evidence>
<dbReference type="Proteomes" id="UP000598350">
    <property type="component" value="Unassembled WGS sequence"/>
</dbReference>
<accession>A0ABR7VEC4</accession>
<gene>
    <name evidence="3" type="ORF">HPE63_09425</name>
</gene>
<reference evidence="3 4" key="1">
    <citation type="submission" date="2020-05" db="EMBL/GenBank/DDBJ databases">
        <title>The draft genome sequence of Maribacter arenosus CAU 1321.</title>
        <authorList>
            <person name="Mu L."/>
        </authorList>
    </citation>
    <scope>NUCLEOTIDE SEQUENCE [LARGE SCALE GENOMIC DNA]</scope>
    <source>
        <strain evidence="3 4">CAU 1321</strain>
    </source>
</reference>
<dbReference type="PROSITE" id="PS51257">
    <property type="entry name" value="PROKAR_LIPOPROTEIN"/>
    <property type="match status" value="1"/>
</dbReference>
<dbReference type="RefSeq" id="WP_188314020.1">
    <property type="nucleotide sequence ID" value="NZ_JABTCG010000003.1"/>
</dbReference>
<dbReference type="InterPro" id="IPR059177">
    <property type="entry name" value="GH29D-like_dom"/>
</dbReference>
<proteinExistence type="predicted"/>
<feature type="domain" description="GH29D-like beta-sandwich" evidence="2">
    <location>
        <begin position="43"/>
        <end position="100"/>
    </location>
</feature>